<protein>
    <recommendedName>
        <fullName evidence="1">Putative beta-lactamase-inhibitor-like PepSY-like domain-containing protein</fullName>
    </recommendedName>
</protein>
<sequence>MQSLAWAEDDKPIQVNQLPQVAQTFIQQHFPTHKVAMAKLESEWFDKSYDVIFTNGDKVEFDKKGEWTEVNCRYSEVPGKVVPEAIHQYVSSHYPNTKLLRIERDKHEYEVKLSDGWEITFNRQFQVIDIDK</sequence>
<organism evidence="2">
    <name type="scientific">gut metagenome</name>
    <dbReference type="NCBI Taxonomy" id="749906"/>
    <lineage>
        <taxon>unclassified sequences</taxon>
        <taxon>metagenomes</taxon>
        <taxon>organismal metagenomes</taxon>
    </lineage>
</organism>
<evidence type="ECO:0000313" key="2">
    <source>
        <dbReference type="EMBL" id="EJX11018.1"/>
    </source>
</evidence>
<proteinExistence type="predicted"/>
<dbReference type="Pfam" id="PF11396">
    <property type="entry name" value="PepSY_like"/>
    <property type="match status" value="2"/>
</dbReference>
<dbReference type="AlphaFoldDB" id="J9H4K8"/>
<dbReference type="InterPro" id="IPR021533">
    <property type="entry name" value="PepSY-like"/>
</dbReference>
<name>J9H4K8_9ZZZZ</name>
<reference evidence="2" key="1">
    <citation type="journal article" date="2012" name="PLoS ONE">
        <title>Gene sets for utilization of primary and secondary nutrition supplies in the distal gut of endangered iberian lynx.</title>
        <authorList>
            <person name="Alcaide M."/>
            <person name="Messina E."/>
            <person name="Richter M."/>
            <person name="Bargiela R."/>
            <person name="Peplies J."/>
            <person name="Huws S.A."/>
            <person name="Newbold C.J."/>
            <person name="Golyshin P.N."/>
            <person name="Simon M.A."/>
            <person name="Lopez G."/>
            <person name="Yakimov M.M."/>
            <person name="Ferrer M."/>
        </authorList>
    </citation>
    <scope>NUCLEOTIDE SEQUENCE</scope>
</reference>
<dbReference type="Gene3D" id="3.40.1420.30">
    <property type="match status" value="1"/>
</dbReference>
<dbReference type="EMBL" id="AMCI01000007">
    <property type="protein sequence ID" value="EJX11018.1"/>
    <property type="molecule type" value="Genomic_DNA"/>
</dbReference>
<evidence type="ECO:0000259" key="1">
    <source>
        <dbReference type="Pfam" id="PF11396"/>
    </source>
</evidence>
<feature type="domain" description="Putative beta-lactamase-inhibitor-like PepSY-like" evidence="1">
    <location>
        <begin position="5"/>
        <end position="36"/>
    </location>
</feature>
<feature type="domain" description="Putative beta-lactamase-inhibitor-like PepSY-like" evidence="1">
    <location>
        <begin position="47"/>
        <end position="128"/>
    </location>
</feature>
<gene>
    <name evidence="2" type="ORF">EVA_00292</name>
</gene>
<dbReference type="SUPFAM" id="SSF160574">
    <property type="entry name" value="BT0923-like"/>
    <property type="match status" value="1"/>
</dbReference>
<accession>J9H4K8</accession>
<comment type="caution">
    <text evidence="2">The sequence shown here is derived from an EMBL/GenBank/DDBJ whole genome shotgun (WGS) entry which is preliminary data.</text>
</comment>